<keyword evidence="3" id="KW-1185">Reference proteome</keyword>
<dbReference type="AlphaFoldDB" id="W7TMQ7"/>
<evidence type="ECO:0000313" key="2">
    <source>
        <dbReference type="EMBL" id="EWM24793.1"/>
    </source>
</evidence>
<reference evidence="2 3" key="1">
    <citation type="journal article" date="2014" name="Mol. Plant">
        <title>Chromosome Scale Genome Assembly and Transcriptome Profiling of Nannochloropsis gaditana in Nitrogen Depletion.</title>
        <authorList>
            <person name="Corteggiani Carpinelli E."/>
            <person name="Telatin A."/>
            <person name="Vitulo N."/>
            <person name="Forcato C."/>
            <person name="D'Angelo M."/>
            <person name="Schiavon R."/>
            <person name="Vezzi A."/>
            <person name="Giacometti G.M."/>
            <person name="Morosinotto T."/>
            <person name="Valle G."/>
        </authorList>
    </citation>
    <scope>NUCLEOTIDE SEQUENCE [LARGE SCALE GENOMIC DNA]</scope>
    <source>
        <strain evidence="2 3">B-31</strain>
    </source>
</reference>
<dbReference type="Proteomes" id="UP000019335">
    <property type="component" value="Chromosome 13"/>
</dbReference>
<organism evidence="2 3">
    <name type="scientific">Nannochloropsis gaditana</name>
    <dbReference type="NCBI Taxonomy" id="72520"/>
    <lineage>
        <taxon>Eukaryota</taxon>
        <taxon>Sar</taxon>
        <taxon>Stramenopiles</taxon>
        <taxon>Ochrophyta</taxon>
        <taxon>Eustigmatophyceae</taxon>
        <taxon>Eustigmatales</taxon>
        <taxon>Monodopsidaceae</taxon>
        <taxon>Nannochloropsis</taxon>
    </lineage>
</organism>
<dbReference type="EMBL" id="AZIL01001108">
    <property type="protein sequence ID" value="EWM24793.1"/>
    <property type="molecule type" value="Genomic_DNA"/>
</dbReference>
<sequence length="80" mass="8388">MGLLQNWSVLSAHLVEAEGGTEDWGLPGVLASRISSGYFARYRQSTDAFLSLVSPTSSTQLQHPPDAPCPAGNDACAGPE</sequence>
<evidence type="ECO:0000256" key="1">
    <source>
        <dbReference type="SAM" id="MobiDB-lite"/>
    </source>
</evidence>
<name>W7TMQ7_9STRA</name>
<accession>W7TMQ7</accession>
<feature type="region of interest" description="Disordered" evidence="1">
    <location>
        <begin position="56"/>
        <end position="80"/>
    </location>
</feature>
<evidence type="ECO:0000313" key="3">
    <source>
        <dbReference type="Proteomes" id="UP000019335"/>
    </source>
</evidence>
<comment type="caution">
    <text evidence="2">The sequence shown here is derived from an EMBL/GenBank/DDBJ whole genome shotgun (WGS) entry which is preliminary data.</text>
</comment>
<gene>
    <name evidence="2" type="ORF">Naga_100648g2</name>
</gene>
<protein>
    <submittedName>
        <fullName evidence="2">Uncharacterized protein</fullName>
    </submittedName>
</protein>
<proteinExistence type="predicted"/>